<keyword evidence="3" id="KW-1185">Reference proteome</keyword>
<dbReference type="AlphaFoldDB" id="I4EL27"/>
<dbReference type="Proteomes" id="UP000004221">
    <property type="component" value="Unassembled WGS sequence"/>
</dbReference>
<organism evidence="2 3">
    <name type="scientific">Nitrolancea hollandica Lb</name>
    <dbReference type="NCBI Taxonomy" id="1129897"/>
    <lineage>
        <taxon>Bacteria</taxon>
        <taxon>Pseudomonadati</taxon>
        <taxon>Thermomicrobiota</taxon>
        <taxon>Thermomicrobia</taxon>
        <taxon>Sphaerobacterales</taxon>
        <taxon>Sphaerobacterineae</taxon>
        <taxon>Sphaerobacteraceae</taxon>
        <taxon>Nitrolancea</taxon>
    </lineage>
</organism>
<evidence type="ECO:0000256" key="1">
    <source>
        <dbReference type="SAM" id="Phobius"/>
    </source>
</evidence>
<accession>I4EL27</accession>
<feature type="transmembrane region" description="Helical" evidence="1">
    <location>
        <begin position="70"/>
        <end position="94"/>
    </location>
</feature>
<keyword evidence="1" id="KW-0472">Membrane</keyword>
<reference evidence="2 3" key="1">
    <citation type="journal article" date="2012" name="ISME J.">
        <title>Nitrification expanded: discovery, physiology and genomics of a nitrite-oxidizing bacterium from the phylum Chloroflexi.</title>
        <authorList>
            <person name="Sorokin D.Y."/>
            <person name="Lucker S."/>
            <person name="Vejmelkova D."/>
            <person name="Kostrikina N.A."/>
            <person name="Kleerebezem R."/>
            <person name="Rijpstra W.I."/>
            <person name="Damste J.S."/>
            <person name="Le Paslier D."/>
            <person name="Muyzer G."/>
            <person name="Wagner M."/>
            <person name="van Loosdrecht M.C."/>
            <person name="Daims H."/>
        </authorList>
    </citation>
    <scope>NUCLEOTIDE SEQUENCE [LARGE SCALE GENOMIC DNA]</scope>
    <source>
        <strain evidence="3">none</strain>
    </source>
</reference>
<keyword evidence="1" id="KW-0812">Transmembrane</keyword>
<dbReference type="RefSeq" id="WP_008480260.1">
    <property type="nucleotide sequence ID" value="NZ_CAGS01000436.1"/>
</dbReference>
<sequence>MDNVKRPENPQEMSDFVHTLDPYIETADQQSQILFDPEAMRLFYGFLSSQAAKSHTSLTHTEQFKLHMKLFAVFMQNQAMLTAMFYTAFILGYAKALRDREMPEPVGIAADGMPRALEKFLNGLSD</sequence>
<gene>
    <name evidence="2" type="ORF">NITHO_4910004</name>
</gene>
<dbReference type="EMBL" id="CAGS01000436">
    <property type="protein sequence ID" value="CCF85389.1"/>
    <property type="molecule type" value="Genomic_DNA"/>
</dbReference>
<name>I4EL27_9BACT</name>
<proteinExistence type="predicted"/>
<protein>
    <submittedName>
        <fullName evidence="2">Uncharacterized protein</fullName>
    </submittedName>
</protein>
<evidence type="ECO:0000313" key="2">
    <source>
        <dbReference type="EMBL" id="CCF85389.1"/>
    </source>
</evidence>
<keyword evidence="1" id="KW-1133">Transmembrane helix</keyword>
<comment type="caution">
    <text evidence="2">The sequence shown here is derived from an EMBL/GenBank/DDBJ whole genome shotgun (WGS) entry which is preliminary data.</text>
</comment>
<evidence type="ECO:0000313" key="3">
    <source>
        <dbReference type="Proteomes" id="UP000004221"/>
    </source>
</evidence>